<gene>
    <name evidence="2" type="ORF">D9X91_19525</name>
</gene>
<dbReference type="EMBL" id="RCVZ01000019">
    <property type="protein sequence ID" value="RLQ92269.1"/>
    <property type="molecule type" value="Genomic_DNA"/>
</dbReference>
<protein>
    <submittedName>
        <fullName evidence="2">VOC family protein</fullName>
    </submittedName>
</protein>
<name>A0A3L7JQD3_9BACI</name>
<dbReference type="CDD" id="cd06587">
    <property type="entry name" value="VOC"/>
    <property type="match status" value="1"/>
</dbReference>
<dbReference type="OrthoDB" id="375220at2"/>
<feature type="domain" description="VOC" evidence="1">
    <location>
        <begin position="4"/>
        <end position="129"/>
    </location>
</feature>
<dbReference type="AlphaFoldDB" id="A0A3L7JQD3"/>
<dbReference type="Gene3D" id="3.10.180.10">
    <property type="entry name" value="2,3-Dihydroxybiphenyl 1,2-Dioxygenase, domain 1"/>
    <property type="match status" value="1"/>
</dbReference>
<dbReference type="SUPFAM" id="SSF54593">
    <property type="entry name" value="Glyoxalase/Bleomycin resistance protein/Dihydroxybiphenyl dioxygenase"/>
    <property type="match status" value="1"/>
</dbReference>
<dbReference type="PROSITE" id="PS51819">
    <property type="entry name" value="VOC"/>
    <property type="match status" value="1"/>
</dbReference>
<comment type="caution">
    <text evidence="2">The sequence shown here is derived from an EMBL/GenBank/DDBJ whole genome shotgun (WGS) entry which is preliminary data.</text>
</comment>
<evidence type="ECO:0000313" key="2">
    <source>
        <dbReference type="EMBL" id="RLQ92269.1"/>
    </source>
</evidence>
<dbReference type="InterPro" id="IPR037523">
    <property type="entry name" value="VOC_core"/>
</dbReference>
<evidence type="ECO:0000259" key="1">
    <source>
        <dbReference type="PROSITE" id="PS51819"/>
    </source>
</evidence>
<organism evidence="2 3">
    <name type="scientific">Falsibacillus albus</name>
    <dbReference type="NCBI Taxonomy" id="2478915"/>
    <lineage>
        <taxon>Bacteria</taxon>
        <taxon>Bacillati</taxon>
        <taxon>Bacillota</taxon>
        <taxon>Bacilli</taxon>
        <taxon>Bacillales</taxon>
        <taxon>Bacillaceae</taxon>
        <taxon>Falsibacillus</taxon>
    </lineage>
</organism>
<dbReference type="Proteomes" id="UP000276770">
    <property type="component" value="Unassembled WGS sequence"/>
</dbReference>
<dbReference type="Pfam" id="PF00903">
    <property type="entry name" value="Glyoxalase"/>
    <property type="match status" value="1"/>
</dbReference>
<accession>A0A3L7JQD3</accession>
<keyword evidence="3" id="KW-1185">Reference proteome</keyword>
<dbReference type="InterPro" id="IPR029068">
    <property type="entry name" value="Glyas_Bleomycin-R_OHBP_Dase"/>
</dbReference>
<proteinExistence type="predicted"/>
<reference evidence="2 3" key="1">
    <citation type="submission" date="2018-10" db="EMBL/GenBank/DDBJ databases">
        <title>Falsibacillus sp. genome draft.</title>
        <authorList>
            <person name="Shi S."/>
        </authorList>
    </citation>
    <scope>NUCLEOTIDE SEQUENCE [LARGE SCALE GENOMIC DNA]</scope>
    <source>
        <strain evidence="2 3">GY 10110</strain>
    </source>
</reference>
<dbReference type="RefSeq" id="WP_121682334.1">
    <property type="nucleotide sequence ID" value="NZ_RCVZ01000019.1"/>
</dbReference>
<evidence type="ECO:0000313" key="3">
    <source>
        <dbReference type="Proteomes" id="UP000276770"/>
    </source>
</evidence>
<dbReference type="InterPro" id="IPR004360">
    <property type="entry name" value="Glyas_Fos-R_dOase_dom"/>
</dbReference>
<sequence length="153" mass="17842">MMPGTLYETHVKTKNLETAIDFYKKLGMDLAHTIEERRVAFFWFDRNNKKGQMLGVWEVPDEDFRTSHFAFKVSYEGIVNAKDWLLERGIEPRDAFGLEPVEPMVHTWMPAAALYFHDPDGNSLEFLCVLPERKNAESDVLYLSEWEKLPLAD</sequence>